<organism evidence="2 3">
    <name type="scientific">Striga asiatica</name>
    <name type="common">Asiatic witchweed</name>
    <name type="synonym">Buchnera asiatica</name>
    <dbReference type="NCBI Taxonomy" id="4170"/>
    <lineage>
        <taxon>Eukaryota</taxon>
        <taxon>Viridiplantae</taxon>
        <taxon>Streptophyta</taxon>
        <taxon>Embryophyta</taxon>
        <taxon>Tracheophyta</taxon>
        <taxon>Spermatophyta</taxon>
        <taxon>Magnoliopsida</taxon>
        <taxon>eudicotyledons</taxon>
        <taxon>Gunneridae</taxon>
        <taxon>Pentapetalae</taxon>
        <taxon>asterids</taxon>
        <taxon>lamiids</taxon>
        <taxon>Lamiales</taxon>
        <taxon>Orobanchaceae</taxon>
        <taxon>Buchnereae</taxon>
        <taxon>Striga</taxon>
    </lineage>
</organism>
<dbReference type="AlphaFoldDB" id="A0A5A7PR92"/>
<keyword evidence="3" id="KW-1185">Reference proteome</keyword>
<dbReference type="Proteomes" id="UP000325081">
    <property type="component" value="Unassembled WGS sequence"/>
</dbReference>
<evidence type="ECO:0000256" key="1">
    <source>
        <dbReference type="SAM" id="Phobius"/>
    </source>
</evidence>
<dbReference type="EMBL" id="BKCP01004961">
    <property type="protein sequence ID" value="GER35299.1"/>
    <property type="molecule type" value="Genomic_DNA"/>
</dbReference>
<evidence type="ECO:0000313" key="2">
    <source>
        <dbReference type="EMBL" id="GER35299.1"/>
    </source>
</evidence>
<accession>A0A5A7PR92</accession>
<evidence type="ECO:0000313" key="3">
    <source>
        <dbReference type="Proteomes" id="UP000325081"/>
    </source>
</evidence>
<keyword evidence="1" id="KW-1133">Transmembrane helix</keyword>
<keyword evidence="1" id="KW-0812">Transmembrane</keyword>
<reference evidence="3" key="1">
    <citation type="journal article" date="2019" name="Curr. Biol.">
        <title>Genome Sequence of Striga asiatica Provides Insight into the Evolution of Plant Parasitism.</title>
        <authorList>
            <person name="Yoshida S."/>
            <person name="Kim S."/>
            <person name="Wafula E.K."/>
            <person name="Tanskanen J."/>
            <person name="Kim Y.M."/>
            <person name="Honaas L."/>
            <person name="Yang Z."/>
            <person name="Spallek T."/>
            <person name="Conn C.E."/>
            <person name="Ichihashi Y."/>
            <person name="Cheong K."/>
            <person name="Cui S."/>
            <person name="Der J.P."/>
            <person name="Gundlach H."/>
            <person name="Jiao Y."/>
            <person name="Hori C."/>
            <person name="Ishida J.K."/>
            <person name="Kasahara H."/>
            <person name="Kiba T."/>
            <person name="Kim M.S."/>
            <person name="Koo N."/>
            <person name="Laohavisit A."/>
            <person name="Lee Y.H."/>
            <person name="Lumba S."/>
            <person name="McCourt P."/>
            <person name="Mortimer J.C."/>
            <person name="Mutuku J.M."/>
            <person name="Nomura T."/>
            <person name="Sasaki-Sekimoto Y."/>
            <person name="Seto Y."/>
            <person name="Wang Y."/>
            <person name="Wakatake T."/>
            <person name="Sakakibara H."/>
            <person name="Demura T."/>
            <person name="Yamaguchi S."/>
            <person name="Yoneyama K."/>
            <person name="Manabe R.I."/>
            <person name="Nelson D.C."/>
            <person name="Schulman A.H."/>
            <person name="Timko M.P."/>
            <person name="dePamphilis C.W."/>
            <person name="Choi D."/>
            <person name="Shirasu K."/>
        </authorList>
    </citation>
    <scope>NUCLEOTIDE SEQUENCE [LARGE SCALE GENOMIC DNA]</scope>
    <source>
        <strain evidence="3">cv. UVA1</strain>
    </source>
</reference>
<keyword evidence="1" id="KW-0472">Membrane</keyword>
<gene>
    <name evidence="2" type="ORF">STAS_11572</name>
</gene>
<protein>
    <submittedName>
        <fullName evidence="2">Histone acetyltransferase type B catalytic subunit</fullName>
    </submittedName>
</protein>
<proteinExistence type="predicted"/>
<feature type="transmembrane region" description="Helical" evidence="1">
    <location>
        <begin position="53"/>
        <end position="75"/>
    </location>
</feature>
<sequence length="112" mass="13149">MGSPKRSVLGKKYWWWWTGSIVWKDNLGKLPNCFDMQETQGVYTCFMGNLLRFLFAVVFLKNSSIVLHWLLFFFLNFIEGDPAWRLDGGSVRVIFLYTTKEMNSKAVFVYSN</sequence>
<name>A0A5A7PR92_STRAF</name>
<comment type="caution">
    <text evidence="2">The sequence shown here is derived from an EMBL/GenBank/DDBJ whole genome shotgun (WGS) entry which is preliminary data.</text>
</comment>
<dbReference type="GO" id="GO:0016740">
    <property type="term" value="F:transferase activity"/>
    <property type="evidence" value="ECO:0007669"/>
    <property type="project" value="UniProtKB-KW"/>
</dbReference>
<keyword evidence="2" id="KW-0808">Transferase</keyword>